<comment type="caution">
    <text evidence="1">The sequence shown here is derived from an EMBL/GenBank/DDBJ whole genome shotgun (WGS) entry which is preliminary data.</text>
</comment>
<keyword evidence="2" id="KW-1185">Reference proteome</keyword>
<sequence length="121" mass="13514">MNNSILSILQHYKRWHVNSATNLSTACSFSQKQVLSKPENNKRYTFQETPTSLSLGGTPECQLCVHVSTRCKTFADAEQTGTSEARECSEIPTGIKLSYVGLQSSRLKKSVLRDLRMDSRG</sequence>
<evidence type="ECO:0000313" key="1">
    <source>
        <dbReference type="EMBL" id="GFY57105.1"/>
    </source>
</evidence>
<proteinExistence type="predicted"/>
<dbReference type="Proteomes" id="UP000886998">
    <property type="component" value="Unassembled WGS sequence"/>
</dbReference>
<dbReference type="EMBL" id="BMAV01011336">
    <property type="protein sequence ID" value="GFY57105.1"/>
    <property type="molecule type" value="Genomic_DNA"/>
</dbReference>
<protein>
    <submittedName>
        <fullName evidence="1">Uncharacterized protein</fullName>
    </submittedName>
</protein>
<dbReference type="AlphaFoldDB" id="A0A8X7C616"/>
<evidence type="ECO:0000313" key="2">
    <source>
        <dbReference type="Proteomes" id="UP000886998"/>
    </source>
</evidence>
<organism evidence="1 2">
    <name type="scientific">Trichonephila inaurata madagascariensis</name>
    <dbReference type="NCBI Taxonomy" id="2747483"/>
    <lineage>
        <taxon>Eukaryota</taxon>
        <taxon>Metazoa</taxon>
        <taxon>Ecdysozoa</taxon>
        <taxon>Arthropoda</taxon>
        <taxon>Chelicerata</taxon>
        <taxon>Arachnida</taxon>
        <taxon>Araneae</taxon>
        <taxon>Araneomorphae</taxon>
        <taxon>Entelegynae</taxon>
        <taxon>Araneoidea</taxon>
        <taxon>Nephilidae</taxon>
        <taxon>Trichonephila</taxon>
        <taxon>Trichonephila inaurata</taxon>
    </lineage>
</organism>
<reference evidence="1" key="1">
    <citation type="submission" date="2020-08" db="EMBL/GenBank/DDBJ databases">
        <title>Multicomponent nature underlies the extraordinary mechanical properties of spider dragline silk.</title>
        <authorList>
            <person name="Kono N."/>
            <person name="Nakamura H."/>
            <person name="Mori M."/>
            <person name="Yoshida Y."/>
            <person name="Ohtoshi R."/>
            <person name="Malay A.D."/>
            <person name="Moran D.A.P."/>
            <person name="Tomita M."/>
            <person name="Numata K."/>
            <person name="Arakawa K."/>
        </authorList>
    </citation>
    <scope>NUCLEOTIDE SEQUENCE</scope>
</reference>
<gene>
    <name evidence="1" type="ORF">TNIN_465561</name>
</gene>
<name>A0A8X7C616_9ARAC</name>
<accession>A0A8X7C616</accession>